<dbReference type="STRING" id="3818.A0A445AE86"/>
<proteinExistence type="predicted"/>
<dbReference type="PANTHER" id="PTHR47718:SF13">
    <property type="entry name" value="OS09G0290500 PROTEIN"/>
    <property type="match status" value="1"/>
</dbReference>
<evidence type="ECO:0000313" key="3">
    <source>
        <dbReference type="EMBL" id="RYR24745.1"/>
    </source>
</evidence>
<sequence length="609" mass="70777">MQTNCVVDEKFVPKVGMIFKTLEEAGKFYKHYSKLAGFSTKIRNTTWDGDKIKNQLIVCSREGRWKSKISPTLKTNPSAGLNCPAKIYVHIMKDVGLWTISKVVLNHSHPCCSDQDEILKQHRELSMFVRRTIETHEEARIRPSKTYQSFVAAAGSHRELGFIEKDIRNYITRKVRNISEEDDAKEFGKYLVRMKEKNQNFFFELNLEGDHCIKHAFWADARSRAAFDYFGDVVSFDTTYNTNRYNLVLGSFVGVNHHGQSTLLGCALMKNEDIQSFKWIFECWLRSMGGKAPKDAFDRKWNDFLTKYGLGGNKWLSELYEDRHIWIPVYLDHHFWAEMRSTQRSETSREQAEREFDAADFHTVIPCATKSVIEAQFQHVYTHEKFKEVQAQFRGKVNCITRSMYSTLGFTTYEVIEQSRGILCRHSLSVLSFERVDNVAPKYILERWSKNIKRRHTHIKSSQDEPLLESRSKRFDKLVFWSHNICEFASESEELTGILHQAFDKVMVEMEEYQGRSKGKSLLTHEEATLSNVNDLQSPPRVKTRGRPKNRLGSNLEKKISNAMKKKKKTAPSELNLLDSGSSIQSSSTLYNTPDMNYPREEFTSFSFY</sequence>
<feature type="domain" description="MULE transposase" evidence="2">
    <location>
        <begin position="233"/>
        <end position="294"/>
    </location>
</feature>
<organism evidence="3 4">
    <name type="scientific">Arachis hypogaea</name>
    <name type="common">Peanut</name>
    <dbReference type="NCBI Taxonomy" id="3818"/>
    <lineage>
        <taxon>Eukaryota</taxon>
        <taxon>Viridiplantae</taxon>
        <taxon>Streptophyta</taxon>
        <taxon>Embryophyta</taxon>
        <taxon>Tracheophyta</taxon>
        <taxon>Spermatophyta</taxon>
        <taxon>Magnoliopsida</taxon>
        <taxon>eudicotyledons</taxon>
        <taxon>Gunneridae</taxon>
        <taxon>Pentapetalae</taxon>
        <taxon>rosids</taxon>
        <taxon>fabids</taxon>
        <taxon>Fabales</taxon>
        <taxon>Fabaceae</taxon>
        <taxon>Papilionoideae</taxon>
        <taxon>50 kb inversion clade</taxon>
        <taxon>dalbergioids sensu lato</taxon>
        <taxon>Dalbergieae</taxon>
        <taxon>Pterocarpus clade</taxon>
        <taxon>Arachis</taxon>
    </lineage>
</organism>
<feature type="domain" description="FAR1" evidence="1">
    <location>
        <begin position="27"/>
        <end position="111"/>
    </location>
</feature>
<dbReference type="AlphaFoldDB" id="A0A445AE86"/>
<name>A0A445AE86_ARAHY</name>
<dbReference type="Proteomes" id="UP000289738">
    <property type="component" value="Chromosome B02"/>
</dbReference>
<gene>
    <name evidence="3" type="ORF">Ahy_B02g058270</name>
</gene>
<protein>
    <submittedName>
        <fullName evidence="3">Uncharacterized protein</fullName>
    </submittedName>
</protein>
<dbReference type="InterPro" id="IPR018289">
    <property type="entry name" value="MULE_transposase_dom"/>
</dbReference>
<reference evidence="3 4" key="1">
    <citation type="submission" date="2019-01" db="EMBL/GenBank/DDBJ databases">
        <title>Sequencing of cultivated peanut Arachis hypogaea provides insights into genome evolution and oil improvement.</title>
        <authorList>
            <person name="Chen X."/>
        </authorList>
    </citation>
    <scope>NUCLEOTIDE SEQUENCE [LARGE SCALE GENOMIC DNA]</scope>
    <source>
        <strain evidence="4">cv. Fuhuasheng</strain>
        <tissue evidence="3">Leaves</tissue>
    </source>
</reference>
<dbReference type="InterPro" id="IPR004330">
    <property type="entry name" value="FAR1_DNA_bnd_dom"/>
</dbReference>
<evidence type="ECO:0000259" key="1">
    <source>
        <dbReference type="Pfam" id="PF03101"/>
    </source>
</evidence>
<evidence type="ECO:0000259" key="2">
    <source>
        <dbReference type="Pfam" id="PF10551"/>
    </source>
</evidence>
<dbReference type="Pfam" id="PF10551">
    <property type="entry name" value="MULE"/>
    <property type="match status" value="1"/>
</dbReference>
<evidence type="ECO:0000313" key="4">
    <source>
        <dbReference type="Proteomes" id="UP000289738"/>
    </source>
</evidence>
<dbReference type="EMBL" id="SDMP01000012">
    <property type="protein sequence ID" value="RYR24745.1"/>
    <property type="molecule type" value="Genomic_DNA"/>
</dbReference>
<accession>A0A445AE86</accession>
<dbReference type="PANTHER" id="PTHR47718">
    <property type="entry name" value="OS01G0519700 PROTEIN"/>
    <property type="match status" value="1"/>
</dbReference>
<dbReference type="Pfam" id="PF03101">
    <property type="entry name" value="FAR1"/>
    <property type="match status" value="1"/>
</dbReference>
<comment type="caution">
    <text evidence="3">The sequence shown here is derived from an EMBL/GenBank/DDBJ whole genome shotgun (WGS) entry which is preliminary data.</text>
</comment>
<keyword evidence="4" id="KW-1185">Reference proteome</keyword>